<dbReference type="PANTHER" id="PTHR11802">
    <property type="entry name" value="SERINE PROTEASE FAMILY S10 SERINE CARBOXYPEPTIDASE"/>
    <property type="match status" value="1"/>
</dbReference>
<feature type="chain" id="PRO_5016429735" evidence="7">
    <location>
        <begin position="25"/>
        <end position="512"/>
    </location>
</feature>
<feature type="region of interest" description="Disordered" evidence="6">
    <location>
        <begin position="28"/>
        <end position="49"/>
    </location>
</feature>
<evidence type="ECO:0000256" key="6">
    <source>
        <dbReference type="SAM" id="MobiDB-lite"/>
    </source>
</evidence>
<dbReference type="GO" id="GO:0004185">
    <property type="term" value="F:serine-type carboxypeptidase activity"/>
    <property type="evidence" value="ECO:0007669"/>
    <property type="project" value="InterPro"/>
</dbReference>
<dbReference type="Pfam" id="PF00450">
    <property type="entry name" value="Peptidase_S10"/>
    <property type="match status" value="1"/>
</dbReference>
<name>A0A327VWR2_9BACT</name>
<dbReference type="Gene3D" id="3.40.50.1820">
    <property type="entry name" value="alpha/beta hydrolase"/>
    <property type="match status" value="1"/>
</dbReference>
<dbReference type="RefSeq" id="WP_111593739.1">
    <property type="nucleotide sequence ID" value="NZ_QLMA01000006.1"/>
</dbReference>
<evidence type="ECO:0000256" key="1">
    <source>
        <dbReference type="ARBA" id="ARBA00022645"/>
    </source>
</evidence>
<dbReference type="SUPFAM" id="SSF53474">
    <property type="entry name" value="alpha/beta-Hydrolases"/>
    <property type="match status" value="1"/>
</dbReference>
<organism evidence="8 9">
    <name type="scientific">Chitinophaga dinghuensis</name>
    <dbReference type="NCBI Taxonomy" id="1539050"/>
    <lineage>
        <taxon>Bacteria</taxon>
        <taxon>Pseudomonadati</taxon>
        <taxon>Bacteroidota</taxon>
        <taxon>Chitinophagia</taxon>
        <taxon>Chitinophagales</taxon>
        <taxon>Chitinophagaceae</taxon>
        <taxon>Chitinophaga</taxon>
    </lineage>
</organism>
<evidence type="ECO:0000256" key="5">
    <source>
        <dbReference type="ARBA" id="ARBA00023180"/>
    </source>
</evidence>
<keyword evidence="5" id="KW-0325">Glycoprotein</keyword>
<dbReference type="EMBL" id="QLMA01000006">
    <property type="protein sequence ID" value="RAJ79284.1"/>
    <property type="molecule type" value="Genomic_DNA"/>
</dbReference>
<sequence>MNPLKKHLLIPLLISGISATTVMAQQKANKPAPVAGESAKPSVTLNPDTTITSQHEVTIKGQKISYKVTSGTQPVWDENGKALAGIFFNYYERTDVKDRGTRPLVISFNGGPGSASVWMQIAYTGPRLLNIDEEGYPVQPYGIHENNQSILDVADILYVDPVNTGFSRIVSKDTPREKFFGVNADMRYLAEWINTFVSRNSRWASPKYLIGESYGTTRVAGLALELQNAQWMYLNGVILVSPTELGINRSGPVNAALRLPYFAATAWYHKALAPELQQKDLTAMLPEVEAFTINELIPAISQGAFLDDAKRKAIAAKMARYSGLSEQVILQYNLDVPTDFFWKELLRDKGFTVGRLDSRYRGIDRQLAGERPDFNPELMSWLHSFTPAINMYLRDELGFKTDLKYQMLGPVHPWDFNGDNSGENLRQAMAENPYLHVMIQSGYYDGACDYFNAKYSMWQLDPGGRLKDRLSWKGYRSGHMMYLRKDDLSTGNEDIREFIKASTPKGGAAAKY</sequence>
<evidence type="ECO:0000256" key="7">
    <source>
        <dbReference type="SAM" id="SignalP"/>
    </source>
</evidence>
<evidence type="ECO:0000313" key="8">
    <source>
        <dbReference type="EMBL" id="RAJ79284.1"/>
    </source>
</evidence>
<dbReference type="InterPro" id="IPR029058">
    <property type="entry name" value="AB_hydrolase_fold"/>
</dbReference>
<keyword evidence="2" id="KW-0645">Protease</keyword>
<evidence type="ECO:0000256" key="3">
    <source>
        <dbReference type="ARBA" id="ARBA00022729"/>
    </source>
</evidence>
<dbReference type="OrthoDB" id="9770107at2"/>
<dbReference type="AlphaFoldDB" id="A0A327VWR2"/>
<dbReference type="InterPro" id="IPR001563">
    <property type="entry name" value="Peptidase_S10"/>
</dbReference>
<keyword evidence="3 7" id="KW-0732">Signal</keyword>
<keyword evidence="9" id="KW-1185">Reference proteome</keyword>
<comment type="caution">
    <text evidence="8">The sequence shown here is derived from an EMBL/GenBank/DDBJ whole genome shotgun (WGS) entry which is preliminary data.</text>
</comment>
<proteinExistence type="predicted"/>
<gene>
    <name evidence="8" type="ORF">CLV59_106345</name>
</gene>
<evidence type="ECO:0000313" key="9">
    <source>
        <dbReference type="Proteomes" id="UP000249819"/>
    </source>
</evidence>
<feature type="signal peptide" evidence="7">
    <location>
        <begin position="1"/>
        <end position="24"/>
    </location>
</feature>
<keyword evidence="1 8" id="KW-0121">Carboxypeptidase</keyword>
<evidence type="ECO:0000256" key="2">
    <source>
        <dbReference type="ARBA" id="ARBA00022670"/>
    </source>
</evidence>
<accession>A0A327VWR2</accession>
<keyword evidence="4" id="KW-0378">Hydrolase</keyword>
<dbReference type="Proteomes" id="UP000249819">
    <property type="component" value="Unassembled WGS sequence"/>
</dbReference>
<reference evidence="8 9" key="1">
    <citation type="submission" date="2018-06" db="EMBL/GenBank/DDBJ databases">
        <title>Genomic Encyclopedia of Archaeal and Bacterial Type Strains, Phase II (KMG-II): from individual species to whole genera.</title>
        <authorList>
            <person name="Goeker M."/>
        </authorList>
    </citation>
    <scope>NUCLEOTIDE SEQUENCE [LARGE SCALE GENOMIC DNA]</scope>
    <source>
        <strain evidence="8 9">DSM 29821</strain>
    </source>
</reference>
<protein>
    <submittedName>
        <fullName evidence="8">Carboxypeptidase C (Cathepsin A)</fullName>
    </submittedName>
</protein>
<evidence type="ECO:0000256" key="4">
    <source>
        <dbReference type="ARBA" id="ARBA00022801"/>
    </source>
</evidence>
<dbReference type="GO" id="GO:0006508">
    <property type="term" value="P:proteolysis"/>
    <property type="evidence" value="ECO:0007669"/>
    <property type="project" value="UniProtKB-KW"/>
</dbReference>
<dbReference type="PANTHER" id="PTHR11802:SF3">
    <property type="entry name" value="RETINOID-INDUCIBLE SERINE CARBOXYPEPTIDASE"/>
    <property type="match status" value="1"/>
</dbReference>